<comment type="caution">
    <text evidence="2">The sequence shown here is derived from an EMBL/GenBank/DDBJ whole genome shotgun (WGS) entry which is preliminary data.</text>
</comment>
<reference evidence="2" key="1">
    <citation type="submission" date="2024-03" db="EMBL/GenBank/DDBJ databases">
        <title>WGS assembly of Saponaria officinalis var. Norfolk2.</title>
        <authorList>
            <person name="Jenkins J."/>
            <person name="Shu S."/>
            <person name="Grimwood J."/>
            <person name="Barry K."/>
            <person name="Goodstein D."/>
            <person name="Schmutz J."/>
            <person name="Leebens-Mack J."/>
            <person name="Osbourn A."/>
        </authorList>
    </citation>
    <scope>NUCLEOTIDE SEQUENCE [LARGE SCALE GENOMIC DNA]</scope>
    <source>
        <strain evidence="2">JIC</strain>
    </source>
</reference>
<accession>A0AAW1HN05</accession>
<gene>
    <name evidence="2" type="ORF">RND81_11G168500</name>
</gene>
<sequence>MAIISLFILIFLLSPWSSSTLVFVVATRSLGFMVPMSIDNGQQSIFTGNVLDDCLPKGKFRRDSAPSHYTNEDGSSATLCSNATKVVAPSTP</sequence>
<dbReference type="PANTHER" id="PTHR36619:SF3">
    <property type="entry name" value="TRANSMEMBRANE PROTEIN"/>
    <property type="match status" value="1"/>
</dbReference>
<feature type="chain" id="PRO_5043732635" description="Secreted protein" evidence="1">
    <location>
        <begin position="20"/>
        <end position="92"/>
    </location>
</feature>
<keyword evidence="3" id="KW-1185">Reference proteome</keyword>
<name>A0AAW1HN05_SAPOF</name>
<organism evidence="2 3">
    <name type="scientific">Saponaria officinalis</name>
    <name type="common">Common soapwort</name>
    <name type="synonym">Lychnis saponaria</name>
    <dbReference type="NCBI Taxonomy" id="3572"/>
    <lineage>
        <taxon>Eukaryota</taxon>
        <taxon>Viridiplantae</taxon>
        <taxon>Streptophyta</taxon>
        <taxon>Embryophyta</taxon>
        <taxon>Tracheophyta</taxon>
        <taxon>Spermatophyta</taxon>
        <taxon>Magnoliopsida</taxon>
        <taxon>eudicotyledons</taxon>
        <taxon>Gunneridae</taxon>
        <taxon>Pentapetalae</taxon>
        <taxon>Caryophyllales</taxon>
        <taxon>Caryophyllaceae</taxon>
        <taxon>Caryophylleae</taxon>
        <taxon>Saponaria</taxon>
    </lineage>
</organism>
<dbReference type="EMBL" id="JBDFQZ010000011">
    <property type="protein sequence ID" value="KAK9677802.1"/>
    <property type="molecule type" value="Genomic_DNA"/>
</dbReference>
<evidence type="ECO:0000313" key="3">
    <source>
        <dbReference type="Proteomes" id="UP001443914"/>
    </source>
</evidence>
<proteinExistence type="predicted"/>
<feature type="signal peptide" evidence="1">
    <location>
        <begin position="1"/>
        <end position="19"/>
    </location>
</feature>
<evidence type="ECO:0000313" key="2">
    <source>
        <dbReference type="EMBL" id="KAK9677802.1"/>
    </source>
</evidence>
<evidence type="ECO:0008006" key="4">
    <source>
        <dbReference type="Google" id="ProtNLM"/>
    </source>
</evidence>
<dbReference type="PANTHER" id="PTHR36619">
    <property type="entry name" value="OS04G0208900 PROTEIN"/>
    <property type="match status" value="1"/>
</dbReference>
<protein>
    <recommendedName>
        <fullName evidence="4">Secreted protein</fullName>
    </recommendedName>
</protein>
<dbReference type="Proteomes" id="UP001443914">
    <property type="component" value="Unassembled WGS sequence"/>
</dbReference>
<keyword evidence="1" id="KW-0732">Signal</keyword>
<evidence type="ECO:0000256" key="1">
    <source>
        <dbReference type="SAM" id="SignalP"/>
    </source>
</evidence>
<dbReference type="AlphaFoldDB" id="A0AAW1HN05"/>